<evidence type="ECO:0000313" key="6">
    <source>
        <dbReference type="EMBL" id="MBE1565666.1"/>
    </source>
</evidence>
<protein>
    <recommendedName>
        <fullName evidence="3">biotin--[biotin carboxyl-carrier protein] ligase</fullName>
        <ecNumber evidence="3">6.3.4.15</ecNumber>
    </recommendedName>
</protein>
<gene>
    <name evidence="6" type="ORF">H4W81_008445</name>
</gene>
<dbReference type="InterPro" id="IPR003142">
    <property type="entry name" value="BPL_C"/>
</dbReference>
<accession>A0ABR9KUF0</accession>
<keyword evidence="7" id="KW-1185">Reference proteome</keyword>
<dbReference type="SUPFAM" id="SSF55681">
    <property type="entry name" value="Class II aaRS and biotin synthetases"/>
    <property type="match status" value="1"/>
</dbReference>
<keyword evidence="2" id="KW-0092">Biotin</keyword>
<dbReference type="InterPro" id="IPR045864">
    <property type="entry name" value="aa-tRNA-synth_II/BPL/LPL"/>
</dbReference>
<feature type="region of interest" description="Disordered" evidence="4">
    <location>
        <begin position="180"/>
        <end position="213"/>
    </location>
</feature>
<evidence type="ECO:0000313" key="7">
    <source>
        <dbReference type="Proteomes" id="UP000661607"/>
    </source>
</evidence>
<evidence type="ECO:0000256" key="4">
    <source>
        <dbReference type="SAM" id="MobiDB-lite"/>
    </source>
</evidence>
<sequence length="303" mass="31932">MSESPFTDLDRPPLSEAALNRALVRPGGLWSGVTVVDRAGSTNADLAERAKSGEREGAVLIAETQLAGRGRLGRVWNAPPRSGLTFSVLLRPDVPQLRQGWLPLLFGVAAASAVRRVAGVDVRLKWPNDLLVGERKLAGILAERVETGAVVVGMGLNVSLRADELPVGTATSIAIELGDRAKSDSAKSDRAEHEEPAEGGEGQPGSMDERAHGTDRDPLIRAILREIESHYRDWQSAGGDADACGLRAAYQASSATIGREVRVELPGDRILTGTATGVDAEGHLQVGGRTLSAGDVVHVRPAS</sequence>
<dbReference type="PANTHER" id="PTHR12835:SF5">
    <property type="entry name" value="BIOTIN--PROTEIN LIGASE"/>
    <property type="match status" value="1"/>
</dbReference>
<reference evidence="6 7" key="1">
    <citation type="submission" date="2020-10" db="EMBL/GenBank/DDBJ databases">
        <title>Sequencing the genomes of 1000 actinobacteria strains.</title>
        <authorList>
            <person name="Klenk H.-P."/>
        </authorList>
    </citation>
    <scope>NUCLEOTIDE SEQUENCE [LARGE SCALE GENOMIC DNA]</scope>
    <source>
        <strain evidence="6 7">DSM 43748</strain>
    </source>
</reference>
<dbReference type="Gene3D" id="3.30.930.10">
    <property type="entry name" value="Bira Bifunctional Protein, Domain 2"/>
    <property type="match status" value="1"/>
</dbReference>
<name>A0ABR9KUF0_9ACTN</name>
<dbReference type="Gene3D" id="2.30.30.100">
    <property type="match status" value="1"/>
</dbReference>
<dbReference type="PANTHER" id="PTHR12835">
    <property type="entry name" value="BIOTIN PROTEIN LIGASE"/>
    <property type="match status" value="1"/>
</dbReference>
<evidence type="ECO:0000256" key="3">
    <source>
        <dbReference type="ARBA" id="ARBA00024227"/>
    </source>
</evidence>
<dbReference type="Pfam" id="PF02237">
    <property type="entry name" value="BPL_C"/>
    <property type="match status" value="1"/>
</dbReference>
<dbReference type="RefSeq" id="WP_318782411.1">
    <property type="nucleotide sequence ID" value="NZ_BAAASY010000016.1"/>
</dbReference>
<dbReference type="NCBIfam" id="TIGR00121">
    <property type="entry name" value="birA_ligase"/>
    <property type="match status" value="1"/>
</dbReference>
<keyword evidence="1 6" id="KW-0436">Ligase</keyword>
<dbReference type="Pfam" id="PF03099">
    <property type="entry name" value="BPL_LplA_LipB"/>
    <property type="match status" value="1"/>
</dbReference>
<dbReference type="GO" id="GO:0004077">
    <property type="term" value="F:biotin--[biotin carboxyl-carrier protein] ligase activity"/>
    <property type="evidence" value="ECO:0007669"/>
    <property type="project" value="UniProtKB-EC"/>
</dbReference>
<dbReference type="Proteomes" id="UP000661607">
    <property type="component" value="Unassembled WGS sequence"/>
</dbReference>
<comment type="caution">
    <text evidence="6">The sequence shown here is derived from an EMBL/GenBank/DDBJ whole genome shotgun (WGS) entry which is preliminary data.</text>
</comment>
<feature type="compositionally biased region" description="Basic and acidic residues" evidence="4">
    <location>
        <begin position="180"/>
        <end position="196"/>
    </location>
</feature>
<feature type="domain" description="BPL/LPL catalytic" evidence="5">
    <location>
        <begin position="18"/>
        <end position="202"/>
    </location>
</feature>
<evidence type="ECO:0000259" key="5">
    <source>
        <dbReference type="PROSITE" id="PS51733"/>
    </source>
</evidence>
<dbReference type="EC" id="6.3.4.15" evidence="3"/>
<dbReference type="InterPro" id="IPR004408">
    <property type="entry name" value="Biotin_CoA_COase_ligase"/>
</dbReference>
<organism evidence="6 7">
    <name type="scientific">Nonomuraea africana</name>
    <dbReference type="NCBI Taxonomy" id="46171"/>
    <lineage>
        <taxon>Bacteria</taxon>
        <taxon>Bacillati</taxon>
        <taxon>Actinomycetota</taxon>
        <taxon>Actinomycetes</taxon>
        <taxon>Streptosporangiales</taxon>
        <taxon>Streptosporangiaceae</taxon>
        <taxon>Nonomuraea</taxon>
    </lineage>
</organism>
<proteinExistence type="predicted"/>
<dbReference type="EMBL" id="JADBEF010000001">
    <property type="protein sequence ID" value="MBE1565666.1"/>
    <property type="molecule type" value="Genomic_DNA"/>
</dbReference>
<evidence type="ECO:0000256" key="2">
    <source>
        <dbReference type="ARBA" id="ARBA00023267"/>
    </source>
</evidence>
<dbReference type="InterPro" id="IPR004143">
    <property type="entry name" value="BPL_LPL_catalytic"/>
</dbReference>
<evidence type="ECO:0000256" key="1">
    <source>
        <dbReference type="ARBA" id="ARBA00022598"/>
    </source>
</evidence>
<dbReference type="PROSITE" id="PS51733">
    <property type="entry name" value="BPL_LPL_CATALYTIC"/>
    <property type="match status" value="1"/>
</dbReference>
<dbReference type="CDD" id="cd16442">
    <property type="entry name" value="BPL"/>
    <property type="match status" value="1"/>
</dbReference>